<dbReference type="EMBL" id="JBEZVE010000006">
    <property type="protein sequence ID" value="MEU3781661.1"/>
    <property type="molecule type" value="Genomic_DNA"/>
</dbReference>
<dbReference type="NCBIfam" id="NF007214">
    <property type="entry name" value="PRK09636.1"/>
    <property type="match status" value="1"/>
</dbReference>
<protein>
    <submittedName>
        <fullName evidence="9">RNA polymerase sigma factor SigJ</fullName>
    </submittedName>
</protein>
<evidence type="ECO:0000256" key="3">
    <source>
        <dbReference type="ARBA" id="ARBA00023015"/>
    </source>
</evidence>
<feature type="domain" description="RNA polymerase sigma-70 region 2" evidence="6">
    <location>
        <begin position="12"/>
        <end position="77"/>
    </location>
</feature>
<dbReference type="InterPro" id="IPR052704">
    <property type="entry name" value="ECF_Sigma-70_Domain"/>
</dbReference>
<dbReference type="InterPro" id="IPR036388">
    <property type="entry name" value="WH-like_DNA-bd_sf"/>
</dbReference>
<comment type="caution">
    <text evidence="9">The sequence shown here is derived from an EMBL/GenBank/DDBJ whole genome shotgun (WGS) entry which is preliminary data.</text>
</comment>
<dbReference type="InterPro" id="IPR013325">
    <property type="entry name" value="RNA_pol_sigma_r2"/>
</dbReference>
<evidence type="ECO:0000313" key="10">
    <source>
        <dbReference type="Proteomes" id="UP001550739"/>
    </source>
</evidence>
<dbReference type="InterPro" id="IPR013324">
    <property type="entry name" value="RNA_pol_sigma_r3/r4-like"/>
</dbReference>
<dbReference type="Pfam" id="PF08281">
    <property type="entry name" value="Sigma70_r4_2"/>
    <property type="match status" value="1"/>
</dbReference>
<gene>
    <name evidence="9" type="primary">sigJ</name>
    <name evidence="9" type="ORF">AB0E89_13905</name>
</gene>
<feature type="domain" description="RNA polymerase sigma factor 70 region 4 type 2" evidence="7">
    <location>
        <begin position="119"/>
        <end position="170"/>
    </location>
</feature>
<keyword evidence="5" id="KW-0804">Transcription</keyword>
<dbReference type="RefSeq" id="WP_361702377.1">
    <property type="nucleotide sequence ID" value="NZ_JBEZVE010000006.1"/>
</dbReference>
<dbReference type="PANTHER" id="PTHR30173:SF36">
    <property type="entry name" value="ECF RNA POLYMERASE SIGMA FACTOR SIGJ"/>
    <property type="match status" value="1"/>
</dbReference>
<dbReference type="InterPro" id="IPR007627">
    <property type="entry name" value="RNA_pol_sigma70_r2"/>
</dbReference>
<evidence type="ECO:0000259" key="8">
    <source>
        <dbReference type="Pfam" id="PF12680"/>
    </source>
</evidence>
<reference evidence="9 10" key="1">
    <citation type="submission" date="2024-06" db="EMBL/GenBank/DDBJ databases">
        <title>The Natural Products Discovery Center: Release of the First 8490 Sequenced Strains for Exploring Actinobacteria Biosynthetic Diversity.</title>
        <authorList>
            <person name="Kalkreuter E."/>
            <person name="Kautsar S.A."/>
            <person name="Yang D."/>
            <person name="Bader C.D."/>
            <person name="Teijaro C.N."/>
            <person name="Fluegel L."/>
            <person name="Davis C.M."/>
            <person name="Simpson J.R."/>
            <person name="Lauterbach L."/>
            <person name="Steele A.D."/>
            <person name="Gui C."/>
            <person name="Meng S."/>
            <person name="Li G."/>
            <person name="Viehrig K."/>
            <person name="Ye F."/>
            <person name="Su P."/>
            <person name="Kiefer A.F."/>
            <person name="Nichols A."/>
            <person name="Cepeda A.J."/>
            <person name="Yan W."/>
            <person name="Fan B."/>
            <person name="Jiang Y."/>
            <person name="Adhikari A."/>
            <person name="Zheng C.-J."/>
            <person name="Schuster L."/>
            <person name="Cowan T.M."/>
            <person name="Smanski M.J."/>
            <person name="Chevrette M.G."/>
            <person name="De Carvalho L.P.S."/>
            <person name="Shen B."/>
        </authorList>
    </citation>
    <scope>NUCLEOTIDE SEQUENCE [LARGE SCALE GENOMIC DNA]</scope>
    <source>
        <strain evidence="9 10">NPDC033843</strain>
    </source>
</reference>
<proteinExistence type="inferred from homology"/>
<name>A0ABV2ZGI3_9ACTN</name>
<keyword evidence="10" id="KW-1185">Reference proteome</keyword>
<keyword evidence="4" id="KW-0731">Sigma factor</keyword>
<evidence type="ECO:0000259" key="6">
    <source>
        <dbReference type="Pfam" id="PF04542"/>
    </source>
</evidence>
<dbReference type="Gene3D" id="1.10.10.10">
    <property type="entry name" value="Winged helix-like DNA-binding domain superfamily/Winged helix DNA-binding domain"/>
    <property type="match status" value="1"/>
</dbReference>
<dbReference type="InterPro" id="IPR037401">
    <property type="entry name" value="SnoaL-like"/>
</dbReference>
<dbReference type="InterPro" id="IPR032710">
    <property type="entry name" value="NTF2-like_dom_sf"/>
</dbReference>
<dbReference type="PANTHER" id="PTHR30173">
    <property type="entry name" value="SIGMA 19 FACTOR"/>
    <property type="match status" value="1"/>
</dbReference>
<dbReference type="Gene3D" id="3.10.450.50">
    <property type="match status" value="1"/>
</dbReference>
<dbReference type="Gene3D" id="1.10.1740.10">
    <property type="match status" value="1"/>
</dbReference>
<comment type="subunit">
    <text evidence="2">Interacts transiently with the RNA polymerase catalytic core formed by RpoA, RpoB, RpoC and RpoZ (2 alpha, 1 beta, 1 beta' and 1 omega subunit) to form the RNA polymerase holoenzyme that can initiate transcription.</text>
</comment>
<evidence type="ECO:0000256" key="1">
    <source>
        <dbReference type="ARBA" id="ARBA00010641"/>
    </source>
</evidence>
<dbReference type="SUPFAM" id="SSF88946">
    <property type="entry name" value="Sigma2 domain of RNA polymerase sigma factors"/>
    <property type="match status" value="1"/>
</dbReference>
<keyword evidence="3" id="KW-0805">Transcription regulation</keyword>
<dbReference type="CDD" id="cd06171">
    <property type="entry name" value="Sigma70_r4"/>
    <property type="match status" value="1"/>
</dbReference>
<dbReference type="Proteomes" id="UP001550739">
    <property type="component" value="Unassembled WGS sequence"/>
</dbReference>
<dbReference type="NCBIfam" id="TIGR02937">
    <property type="entry name" value="sigma70-ECF"/>
    <property type="match status" value="1"/>
</dbReference>
<dbReference type="InterPro" id="IPR014284">
    <property type="entry name" value="RNA_pol_sigma-70_dom"/>
</dbReference>
<organism evidence="9 10">
    <name type="scientific">Streptomyces sp. 900129855</name>
    <dbReference type="NCBI Taxonomy" id="3155129"/>
    <lineage>
        <taxon>Bacteria</taxon>
        <taxon>Bacillati</taxon>
        <taxon>Actinomycetota</taxon>
        <taxon>Actinomycetes</taxon>
        <taxon>Kitasatosporales</taxon>
        <taxon>Streptomycetaceae</taxon>
        <taxon>Streptomyces</taxon>
    </lineage>
</organism>
<feature type="domain" description="SnoaL-like" evidence="8">
    <location>
        <begin position="190"/>
        <end position="267"/>
    </location>
</feature>
<comment type="similarity">
    <text evidence="1">Belongs to the sigma-70 factor family. ECF subfamily.</text>
</comment>
<dbReference type="SUPFAM" id="SSF54427">
    <property type="entry name" value="NTF2-like"/>
    <property type="match status" value="1"/>
</dbReference>
<sequence length="303" mass="33213">MSHSPPDPQAAFDDHRELLFSIVYNMLGSVADTEDVLQETWLSWAARNREPDAEPIEHPRPYLVRIAVNRALAHRAAVSRRRETYVGPWLPEPLVGPLTDTAVGDDTADAAVHAESVSMALLVVLETLTPLERGVFVLHEVFGYAHTEIADILGRSPSAIRQLAHRAREHVHARRPRYEPEPHVRQQVTERFLAAALGGDLDALLRILAPDVTLWSDGGGRTRTAGLRPVHGRDKVARLFAALAPRSGQGLDVVYRRVNGDPSALLFAGGTPYAVMVLDLTPDGDQVCGIYTVANPDKLAHVN</sequence>
<dbReference type="Pfam" id="PF04542">
    <property type="entry name" value="Sigma70_r2"/>
    <property type="match status" value="1"/>
</dbReference>
<evidence type="ECO:0000256" key="2">
    <source>
        <dbReference type="ARBA" id="ARBA00011344"/>
    </source>
</evidence>
<evidence type="ECO:0000313" key="9">
    <source>
        <dbReference type="EMBL" id="MEU3781661.1"/>
    </source>
</evidence>
<dbReference type="InterPro" id="IPR013249">
    <property type="entry name" value="RNA_pol_sigma70_r4_t2"/>
</dbReference>
<evidence type="ECO:0000256" key="5">
    <source>
        <dbReference type="ARBA" id="ARBA00023163"/>
    </source>
</evidence>
<evidence type="ECO:0000259" key="7">
    <source>
        <dbReference type="Pfam" id="PF08281"/>
    </source>
</evidence>
<dbReference type="Pfam" id="PF12680">
    <property type="entry name" value="SnoaL_2"/>
    <property type="match status" value="1"/>
</dbReference>
<evidence type="ECO:0000256" key="4">
    <source>
        <dbReference type="ARBA" id="ARBA00023082"/>
    </source>
</evidence>
<dbReference type="SUPFAM" id="SSF88659">
    <property type="entry name" value="Sigma3 and sigma4 domains of RNA polymerase sigma factors"/>
    <property type="match status" value="1"/>
</dbReference>
<accession>A0ABV2ZGI3</accession>